<proteinExistence type="predicted"/>
<sequence length="271" mass="29589">MNWPQYVTADLASMSTSVHGHLTAIPSPGHRTHRRLVKLADKTEPADCPRMNAHHQLEPMPAPRVQHTKPRQRLAKVSVTKKRETAKGRSFFPHHSTSAKGLTTEASGQEGLDNSPPVGSNVWTHSQPQEVSVSAHCRLVTAMVDGSKHSSAVEDSSSKDDAGCFEVRSQRPTTKLNHVRGTNDGLVRKVAEAGGATVHTRMKDATGGLSLGLDEYGSSLTDHEKGGRKQTVHEMDGDIVDNPTPKKQFIEEDNSNDQVEEANLEWSQSDK</sequence>
<feature type="compositionally biased region" description="Polar residues" evidence="1">
    <location>
        <begin position="95"/>
        <end position="107"/>
    </location>
</feature>
<gene>
    <name evidence="2" type="ORF">LTRI10_LOCUS23613</name>
</gene>
<feature type="compositionally biased region" description="Basic and acidic residues" evidence="1">
    <location>
        <begin position="221"/>
        <end position="236"/>
    </location>
</feature>
<accession>A0AAV2E8J5</accession>
<keyword evidence="3" id="KW-1185">Reference proteome</keyword>
<protein>
    <submittedName>
        <fullName evidence="2">Uncharacterized protein</fullName>
    </submittedName>
</protein>
<dbReference type="Proteomes" id="UP001497516">
    <property type="component" value="Chromosome 4"/>
</dbReference>
<organism evidence="2 3">
    <name type="scientific">Linum trigynum</name>
    <dbReference type="NCBI Taxonomy" id="586398"/>
    <lineage>
        <taxon>Eukaryota</taxon>
        <taxon>Viridiplantae</taxon>
        <taxon>Streptophyta</taxon>
        <taxon>Embryophyta</taxon>
        <taxon>Tracheophyta</taxon>
        <taxon>Spermatophyta</taxon>
        <taxon>Magnoliopsida</taxon>
        <taxon>eudicotyledons</taxon>
        <taxon>Gunneridae</taxon>
        <taxon>Pentapetalae</taxon>
        <taxon>rosids</taxon>
        <taxon>fabids</taxon>
        <taxon>Malpighiales</taxon>
        <taxon>Linaceae</taxon>
        <taxon>Linum</taxon>
    </lineage>
</organism>
<dbReference type="EMBL" id="OZ034817">
    <property type="protein sequence ID" value="CAL1382281.1"/>
    <property type="molecule type" value="Genomic_DNA"/>
</dbReference>
<name>A0AAV2E8J5_9ROSI</name>
<evidence type="ECO:0000256" key="1">
    <source>
        <dbReference type="SAM" id="MobiDB-lite"/>
    </source>
</evidence>
<reference evidence="2 3" key="1">
    <citation type="submission" date="2024-04" db="EMBL/GenBank/DDBJ databases">
        <authorList>
            <person name="Fracassetti M."/>
        </authorList>
    </citation>
    <scope>NUCLEOTIDE SEQUENCE [LARGE SCALE GENOMIC DNA]</scope>
</reference>
<feature type="region of interest" description="Disordered" evidence="1">
    <location>
        <begin position="221"/>
        <end position="271"/>
    </location>
</feature>
<evidence type="ECO:0000313" key="2">
    <source>
        <dbReference type="EMBL" id="CAL1382281.1"/>
    </source>
</evidence>
<feature type="compositionally biased region" description="Acidic residues" evidence="1">
    <location>
        <begin position="251"/>
        <end position="263"/>
    </location>
</feature>
<evidence type="ECO:0000313" key="3">
    <source>
        <dbReference type="Proteomes" id="UP001497516"/>
    </source>
</evidence>
<dbReference type="AlphaFoldDB" id="A0AAV2E8J5"/>
<feature type="region of interest" description="Disordered" evidence="1">
    <location>
        <begin position="64"/>
        <end position="119"/>
    </location>
</feature>